<evidence type="ECO:0000256" key="2">
    <source>
        <dbReference type="ARBA" id="ARBA00001973"/>
    </source>
</evidence>
<name>A0ABQ3VL83_9CHLR</name>
<evidence type="ECO:0000256" key="7">
    <source>
        <dbReference type="ARBA" id="ARBA00022723"/>
    </source>
</evidence>
<comment type="caution">
    <text evidence="15">The sequence shown here is derived from an EMBL/GenBank/DDBJ whole genome shotgun (WGS) entry which is preliminary data.</text>
</comment>
<gene>
    <name evidence="15" type="ORF">KSZ_49880</name>
</gene>
<dbReference type="InterPro" id="IPR045087">
    <property type="entry name" value="Cu-oxidase_fam"/>
</dbReference>
<feature type="domain" description="Plastocyanin-like" evidence="14">
    <location>
        <begin position="50"/>
        <end position="159"/>
    </location>
</feature>
<dbReference type="InterPro" id="IPR011706">
    <property type="entry name" value="Cu-oxidase_C"/>
</dbReference>
<keyword evidence="10" id="KW-0186">Copper</keyword>
<comment type="catalytic activity">
    <reaction evidence="11">
        <text>nitric oxide + Fe(III)-[cytochrome c] + H2O = Fe(II)-[cytochrome c] + nitrite + 2 H(+)</text>
        <dbReference type="Rhea" id="RHEA:15233"/>
        <dbReference type="Rhea" id="RHEA-COMP:10350"/>
        <dbReference type="Rhea" id="RHEA-COMP:14399"/>
        <dbReference type="ChEBI" id="CHEBI:15377"/>
        <dbReference type="ChEBI" id="CHEBI:15378"/>
        <dbReference type="ChEBI" id="CHEBI:16301"/>
        <dbReference type="ChEBI" id="CHEBI:16480"/>
        <dbReference type="ChEBI" id="CHEBI:29033"/>
        <dbReference type="ChEBI" id="CHEBI:29034"/>
        <dbReference type="EC" id="1.7.2.1"/>
    </reaction>
</comment>
<evidence type="ECO:0000313" key="16">
    <source>
        <dbReference type="Proteomes" id="UP000635565"/>
    </source>
</evidence>
<dbReference type="PANTHER" id="PTHR11709">
    <property type="entry name" value="MULTI-COPPER OXIDASE"/>
    <property type="match status" value="1"/>
</dbReference>
<evidence type="ECO:0000256" key="5">
    <source>
        <dbReference type="ARBA" id="ARBA00011882"/>
    </source>
</evidence>
<dbReference type="PROSITE" id="PS00080">
    <property type="entry name" value="MULTICOPPER_OXIDASE2"/>
    <property type="match status" value="1"/>
</dbReference>
<dbReference type="Gene3D" id="2.60.40.420">
    <property type="entry name" value="Cupredoxins - blue copper proteins"/>
    <property type="match status" value="3"/>
</dbReference>
<sequence length="464" mass="50592">MGSACTMTMPMDHTDTSTSCGQSTPVTSLQAPQTAPSVKQFTLTTRVVKLNIGAGKTVDAWTYNGTAPGPTLRVRQGDLVVVKLVNTLPEGVTIHWHGVRVPNVADGVAGITQNAVKPGQSYTYRFLATDPGTYWYHSHEQSDEQVARGLFGMLIVDPAQPTERDDVDAQIILHDWESLGGGITINTTQQVSRVSAQAGEWVRLRLLNTRNHPLGITLVGVPFTVSALDGHDLNKPQPLQKILLPIGGGQRFDVRFQMPKDGMVRLVVTDEQGEVLQAPAALIGPDGASSPALPASLPLNWFDFSRYGEPRVDEITPQSHFDQQTQMVLGRQLGFFNGQFFMTYTINGQTMPHIPPITVSPGQLIKIRIVDESGDPHPIHIHGHTFTVLSRNGHPLTGSPVHLDTILVQPHESYEVAFRADNPGLWMDHCHNLNHAAHGMSMMIAYPNISTPFSMGSDSGNIPE</sequence>
<dbReference type="RefSeq" id="WP_201364590.1">
    <property type="nucleotide sequence ID" value="NZ_BNJJ01000015.1"/>
</dbReference>
<evidence type="ECO:0000256" key="4">
    <source>
        <dbReference type="ARBA" id="ARBA00011233"/>
    </source>
</evidence>
<feature type="domain" description="Plastocyanin-like" evidence="13">
    <location>
        <begin position="341"/>
        <end position="446"/>
    </location>
</feature>
<keyword evidence="8" id="KW-0677">Repeat</keyword>
<dbReference type="InterPro" id="IPR008972">
    <property type="entry name" value="Cupredoxin"/>
</dbReference>
<evidence type="ECO:0000259" key="13">
    <source>
        <dbReference type="Pfam" id="PF07731"/>
    </source>
</evidence>
<evidence type="ECO:0000256" key="10">
    <source>
        <dbReference type="ARBA" id="ARBA00023008"/>
    </source>
</evidence>
<feature type="compositionally biased region" description="Polar residues" evidence="12">
    <location>
        <begin position="16"/>
        <end position="31"/>
    </location>
</feature>
<dbReference type="CDD" id="cd13861">
    <property type="entry name" value="CuRO_1_CumA_like"/>
    <property type="match status" value="1"/>
</dbReference>
<evidence type="ECO:0000256" key="6">
    <source>
        <dbReference type="ARBA" id="ARBA00017290"/>
    </source>
</evidence>
<evidence type="ECO:0000256" key="1">
    <source>
        <dbReference type="ARBA" id="ARBA00001960"/>
    </source>
</evidence>
<feature type="region of interest" description="Disordered" evidence="12">
    <location>
        <begin position="1"/>
        <end position="31"/>
    </location>
</feature>
<dbReference type="InterPro" id="IPR001287">
    <property type="entry name" value="NO2-reductase_Cu"/>
</dbReference>
<dbReference type="Proteomes" id="UP000635565">
    <property type="component" value="Unassembled WGS sequence"/>
</dbReference>
<comment type="cofactor">
    <cofactor evidence="1">
        <name>Cu(+)</name>
        <dbReference type="ChEBI" id="CHEBI:49552"/>
    </cofactor>
</comment>
<dbReference type="Pfam" id="PF07732">
    <property type="entry name" value="Cu-oxidase_3"/>
    <property type="match status" value="1"/>
</dbReference>
<dbReference type="CDD" id="cd04202">
    <property type="entry name" value="CuRO_D2_2dMcoN_like"/>
    <property type="match status" value="1"/>
</dbReference>
<comment type="similarity">
    <text evidence="3">Belongs to the multicopper oxidase family.</text>
</comment>
<dbReference type="EMBL" id="BNJJ01000015">
    <property type="protein sequence ID" value="GHO86982.1"/>
    <property type="molecule type" value="Genomic_DNA"/>
</dbReference>
<reference evidence="15 16" key="1">
    <citation type="journal article" date="2021" name="Int. J. Syst. Evol. Microbiol.">
        <title>Reticulibacter mediterranei gen. nov., sp. nov., within the new family Reticulibacteraceae fam. nov., and Ktedonospora formicarum gen. nov., sp. nov., Ktedonobacter robiniae sp. nov., Dictyobacter formicarum sp. nov. and Dictyobacter arantiisoli sp. nov., belonging to the class Ktedonobacteria.</title>
        <authorList>
            <person name="Yabe S."/>
            <person name="Zheng Y."/>
            <person name="Wang C.M."/>
            <person name="Sakai Y."/>
            <person name="Abe K."/>
            <person name="Yokota A."/>
            <person name="Donadio S."/>
            <person name="Cavaletti L."/>
            <person name="Monciardini P."/>
        </authorList>
    </citation>
    <scope>NUCLEOTIDE SEQUENCE [LARGE SCALE GENOMIC DNA]</scope>
    <source>
        <strain evidence="15 16">SOSP1-9</strain>
    </source>
</reference>
<dbReference type="InterPro" id="IPR011707">
    <property type="entry name" value="Cu-oxidase-like_N"/>
</dbReference>
<evidence type="ECO:0000313" key="15">
    <source>
        <dbReference type="EMBL" id="GHO86982.1"/>
    </source>
</evidence>
<evidence type="ECO:0000256" key="11">
    <source>
        <dbReference type="ARBA" id="ARBA00049340"/>
    </source>
</evidence>
<protein>
    <recommendedName>
        <fullName evidence="6">Copper-containing nitrite reductase</fullName>
        <ecNumber evidence="5">1.7.2.1</ecNumber>
    </recommendedName>
</protein>
<dbReference type="SUPFAM" id="SSF49503">
    <property type="entry name" value="Cupredoxins"/>
    <property type="match status" value="3"/>
</dbReference>
<dbReference type="InterPro" id="IPR002355">
    <property type="entry name" value="Cu_oxidase_Cu_BS"/>
</dbReference>
<proteinExistence type="inferred from homology"/>
<dbReference type="PANTHER" id="PTHR11709:SF482">
    <property type="entry name" value="COPPER-CONTAINING NITRITE REDUCTASE"/>
    <property type="match status" value="1"/>
</dbReference>
<dbReference type="Pfam" id="PF07731">
    <property type="entry name" value="Cu-oxidase_2"/>
    <property type="match status" value="1"/>
</dbReference>
<evidence type="ECO:0000256" key="8">
    <source>
        <dbReference type="ARBA" id="ARBA00022737"/>
    </source>
</evidence>
<keyword evidence="16" id="KW-1185">Reference proteome</keyword>
<comment type="cofactor">
    <cofactor evidence="2">
        <name>Cu(2+)</name>
        <dbReference type="ChEBI" id="CHEBI:29036"/>
    </cofactor>
</comment>
<keyword evidence="9" id="KW-0560">Oxidoreductase</keyword>
<evidence type="ECO:0000259" key="14">
    <source>
        <dbReference type="Pfam" id="PF07732"/>
    </source>
</evidence>
<comment type="subunit">
    <text evidence="4">Homotrimer.</text>
</comment>
<dbReference type="EC" id="1.7.2.1" evidence="5"/>
<evidence type="ECO:0000256" key="9">
    <source>
        <dbReference type="ARBA" id="ARBA00023002"/>
    </source>
</evidence>
<dbReference type="PRINTS" id="PR00695">
    <property type="entry name" value="CUNO2RDTASE"/>
</dbReference>
<accession>A0ABQ3VL83</accession>
<evidence type="ECO:0000256" key="3">
    <source>
        <dbReference type="ARBA" id="ARBA00010609"/>
    </source>
</evidence>
<evidence type="ECO:0000256" key="12">
    <source>
        <dbReference type="SAM" id="MobiDB-lite"/>
    </source>
</evidence>
<organism evidence="15 16">
    <name type="scientific">Dictyobacter formicarum</name>
    <dbReference type="NCBI Taxonomy" id="2778368"/>
    <lineage>
        <taxon>Bacteria</taxon>
        <taxon>Bacillati</taxon>
        <taxon>Chloroflexota</taxon>
        <taxon>Ktedonobacteria</taxon>
        <taxon>Ktedonobacterales</taxon>
        <taxon>Dictyobacteraceae</taxon>
        <taxon>Dictyobacter</taxon>
    </lineage>
</organism>
<keyword evidence="7" id="KW-0479">Metal-binding</keyword>